<proteinExistence type="predicted"/>
<evidence type="ECO:0000256" key="1">
    <source>
        <dbReference type="SAM" id="MobiDB-lite"/>
    </source>
</evidence>
<organism evidence="2 3">
    <name type="scientific">Punica granatum</name>
    <name type="common">Pomegranate</name>
    <dbReference type="NCBI Taxonomy" id="22663"/>
    <lineage>
        <taxon>Eukaryota</taxon>
        <taxon>Viridiplantae</taxon>
        <taxon>Streptophyta</taxon>
        <taxon>Embryophyta</taxon>
        <taxon>Tracheophyta</taxon>
        <taxon>Spermatophyta</taxon>
        <taxon>Magnoliopsida</taxon>
        <taxon>eudicotyledons</taxon>
        <taxon>Gunneridae</taxon>
        <taxon>Pentapetalae</taxon>
        <taxon>rosids</taxon>
        <taxon>malvids</taxon>
        <taxon>Myrtales</taxon>
        <taxon>Lythraceae</taxon>
        <taxon>Punica</taxon>
    </lineage>
</organism>
<comment type="caution">
    <text evidence="2">The sequence shown here is derived from an EMBL/GenBank/DDBJ whole genome shotgun (WGS) entry which is preliminary data.</text>
</comment>
<feature type="region of interest" description="Disordered" evidence="1">
    <location>
        <begin position="66"/>
        <end position="89"/>
    </location>
</feature>
<name>A0A2I0IBZ2_PUNGR</name>
<dbReference type="Proteomes" id="UP000233551">
    <property type="component" value="Unassembled WGS sequence"/>
</dbReference>
<evidence type="ECO:0000313" key="2">
    <source>
        <dbReference type="EMBL" id="PKI41502.1"/>
    </source>
</evidence>
<protein>
    <submittedName>
        <fullName evidence="2">Uncharacterized protein</fullName>
    </submittedName>
</protein>
<dbReference type="EMBL" id="PGOL01003352">
    <property type="protein sequence ID" value="PKI41502.1"/>
    <property type="molecule type" value="Genomic_DNA"/>
</dbReference>
<dbReference type="AlphaFoldDB" id="A0A2I0IBZ2"/>
<reference evidence="2 3" key="1">
    <citation type="submission" date="2017-11" db="EMBL/GenBank/DDBJ databases">
        <title>De-novo sequencing of pomegranate (Punica granatum L.) genome.</title>
        <authorList>
            <person name="Akparov Z."/>
            <person name="Amiraslanov A."/>
            <person name="Hajiyeva S."/>
            <person name="Abbasov M."/>
            <person name="Kaur K."/>
            <person name="Hamwieh A."/>
            <person name="Solovyev V."/>
            <person name="Salamov A."/>
            <person name="Braich B."/>
            <person name="Kosarev P."/>
            <person name="Mahmoud A."/>
            <person name="Hajiyev E."/>
            <person name="Babayeva S."/>
            <person name="Izzatullayeva V."/>
            <person name="Mammadov A."/>
            <person name="Mammadov A."/>
            <person name="Sharifova S."/>
            <person name="Ojaghi J."/>
            <person name="Eynullazada K."/>
            <person name="Bayramov B."/>
            <person name="Abdulazimova A."/>
            <person name="Shahmuradov I."/>
        </authorList>
    </citation>
    <scope>NUCLEOTIDE SEQUENCE [LARGE SCALE GENOMIC DNA]</scope>
    <source>
        <strain evidence="3">cv. AG2017</strain>
        <tissue evidence="2">Leaf</tissue>
    </source>
</reference>
<gene>
    <name evidence="2" type="ORF">CRG98_038104</name>
</gene>
<sequence>MGWTGPTVSHWAELGRGPNCAFEIRIGPSGLLGRMGRWLLDWTTVPGPNCWADPLDSHGLGARIGLLDHGRGGPSDGGDWPRSPTSRDFGGLLRNRVRDSVRIRTVEDKSELGEPLELGAEKLELWFFSARASCGRS</sequence>
<accession>A0A2I0IBZ2</accession>
<keyword evidence="3" id="KW-1185">Reference proteome</keyword>
<evidence type="ECO:0000313" key="3">
    <source>
        <dbReference type="Proteomes" id="UP000233551"/>
    </source>
</evidence>